<feature type="transmembrane region" description="Helical" evidence="7">
    <location>
        <begin position="124"/>
        <end position="147"/>
    </location>
</feature>
<feature type="transmembrane region" description="Helical" evidence="7">
    <location>
        <begin position="199"/>
        <end position="218"/>
    </location>
</feature>
<dbReference type="InterPro" id="IPR050833">
    <property type="entry name" value="Poly_Biosynth_Transport"/>
</dbReference>
<dbReference type="PANTHER" id="PTHR30250">
    <property type="entry name" value="PST FAMILY PREDICTED COLANIC ACID TRANSPORTER"/>
    <property type="match status" value="1"/>
</dbReference>
<comment type="subcellular location">
    <subcellularLocation>
        <location evidence="1">Cell membrane</location>
        <topology evidence="1">Multi-pass membrane protein</topology>
    </subcellularLocation>
</comment>
<comment type="similarity">
    <text evidence="2">Belongs to the polysaccharide synthase family.</text>
</comment>
<keyword evidence="6 7" id="KW-0472">Membrane</keyword>
<evidence type="ECO:0000256" key="7">
    <source>
        <dbReference type="SAM" id="Phobius"/>
    </source>
</evidence>
<evidence type="ECO:0000256" key="1">
    <source>
        <dbReference type="ARBA" id="ARBA00004651"/>
    </source>
</evidence>
<organism evidence="8">
    <name type="scientific">marine sediment metagenome</name>
    <dbReference type="NCBI Taxonomy" id="412755"/>
    <lineage>
        <taxon>unclassified sequences</taxon>
        <taxon>metagenomes</taxon>
        <taxon>ecological metagenomes</taxon>
    </lineage>
</organism>
<feature type="non-terminal residue" evidence="8">
    <location>
        <position position="1"/>
    </location>
</feature>
<dbReference type="Pfam" id="PF13440">
    <property type="entry name" value="Polysacc_synt_3"/>
    <property type="match status" value="1"/>
</dbReference>
<evidence type="ECO:0000256" key="4">
    <source>
        <dbReference type="ARBA" id="ARBA00022692"/>
    </source>
</evidence>
<protein>
    <submittedName>
        <fullName evidence="8">Uncharacterized protein</fullName>
    </submittedName>
</protein>
<feature type="transmembrane region" description="Helical" evidence="7">
    <location>
        <begin position="167"/>
        <end position="187"/>
    </location>
</feature>
<keyword evidence="4 7" id="KW-0812">Transmembrane</keyword>
<feature type="transmembrane region" description="Helical" evidence="7">
    <location>
        <begin position="12"/>
        <end position="31"/>
    </location>
</feature>
<comment type="caution">
    <text evidence="8">The sequence shown here is derived from an EMBL/GenBank/DDBJ whole genome shotgun (WGS) entry which is preliminary data.</text>
</comment>
<sequence>VYLALTGHGIMSFTWAILARAIVGVIAMYYVQSWDIGFSLDRKAIKLVSAIGLKFQASTVLAMFKDNIFYLSLAAYFPIHMFGLISWSKNWSQVPYMLTVQNVIAITFPAYSRIRHHKDLLQKAIQKTIFFITLSIFPILVGMSVFIYPLTQVIEKYNKWEPAVPTFIMFTMSIAWAAISTPLTNTLNAIGEVGTTLKLMVMWTVLTWVITPVMIYFFGFNGVAISALIISFSSYLSIIFVKKHVKLAIWDQVWRQMIASVVMAGVGIVFMNFWSRSLVWLITGGLLSGASYVVTMLLVGHQKLLGEYHSLRKHV</sequence>
<evidence type="ECO:0000256" key="5">
    <source>
        <dbReference type="ARBA" id="ARBA00022989"/>
    </source>
</evidence>
<evidence type="ECO:0000313" key="8">
    <source>
        <dbReference type="EMBL" id="GAG88844.1"/>
    </source>
</evidence>
<feature type="transmembrane region" description="Helical" evidence="7">
    <location>
        <begin position="224"/>
        <end position="241"/>
    </location>
</feature>
<evidence type="ECO:0000256" key="6">
    <source>
        <dbReference type="ARBA" id="ARBA00023136"/>
    </source>
</evidence>
<feature type="transmembrane region" description="Helical" evidence="7">
    <location>
        <begin position="68"/>
        <end position="88"/>
    </location>
</feature>
<name>X1AZT1_9ZZZZ</name>
<keyword evidence="3" id="KW-1003">Cell membrane</keyword>
<evidence type="ECO:0000256" key="2">
    <source>
        <dbReference type="ARBA" id="ARBA00007430"/>
    </source>
</evidence>
<accession>X1AZT1</accession>
<dbReference type="PANTHER" id="PTHR30250:SF10">
    <property type="entry name" value="LIPOPOLYSACCHARIDE BIOSYNTHESIS PROTEIN WZXC"/>
    <property type="match status" value="1"/>
</dbReference>
<feature type="transmembrane region" description="Helical" evidence="7">
    <location>
        <begin position="280"/>
        <end position="299"/>
    </location>
</feature>
<gene>
    <name evidence="8" type="ORF">S01H4_22696</name>
</gene>
<keyword evidence="5 7" id="KW-1133">Transmembrane helix</keyword>
<dbReference type="GO" id="GO:0005886">
    <property type="term" value="C:plasma membrane"/>
    <property type="evidence" value="ECO:0007669"/>
    <property type="project" value="UniProtKB-SubCell"/>
</dbReference>
<dbReference type="AlphaFoldDB" id="X1AZT1"/>
<feature type="transmembrane region" description="Helical" evidence="7">
    <location>
        <begin position="253"/>
        <end position="274"/>
    </location>
</feature>
<evidence type="ECO:0000256" key="3">
    <source>
        <dbReference type="ARBA" id="ARBA00022475"/>
    </source>
</evidence>
<proteinExistence type="inferred from homology"/>
<reference evidence="8" key="1">
    <citation type="journal article" date="2014" name="Front. Microbiol.">
        <title>High frequency of phylogenetically diverse reductive dehalogenase-homologous genes in deep subseafloor sedimentary metagenomes.</title>
        <authorList>
            <person name="Kawai M."/>
            <person name="Futagami T."/>
            <person name="Toyoda A."/>
            <person name="Takaki Y."/>
            <person name="Nishi S."/>
            <person name="Hori S."/>
            <person name="Arai W."/>
            <person name="Tsubouchi T."/>
            <person name="Morono Y."/>
            <person name="Uchiyama I."/>
            <person name="Ito T."/>
            <person name="Fujiyama A."/>
            <person name="Inagaki F."/>
            <person name="Takami H."/>
        </authorList>
    </citation>
    <scope>NUCLEOTIDE SEQUENCE</scope>
    <source>
        <strain evidence="8">Expedition CK06-06</strain>
    </source>
</reference>
<dbReference type="EMBL" id="BART01010440">
    <property type="protein sequence ID" value="GAG88844.1"/>
    <property type="molecule type" value="Genomic_DNA"/>
</dbReference>